<dbReference type="EMBL" id="JAAAID010000357">
    <property type="protein sequence ID" value="KAG0018508.1"/>
    <property type="molecule type" value="Genomic_DNA"/>
</dbReference>
<evidence type="ECO:0000313" key="2">
    <source>
        <dbReference type="Proteomes" id="UP000703661"/>
    </source>
</evidence>
<dbReference type="AlphaFoldDB" id="A0A9P6T1P0"/>
<evidence type="ECO:0000313" key="1">
    <source>
        <dbReference type="EMBL" id="KAG0018508.1"/>
    </source>
</evidence>
<gene>
    <name evidence="1" type="ORF">BGZ80_007090</name>
</gene>
<dbReference type="Proteomes" id="UP000703661">
    <property type="component" value="Unassembled WGS sequence"/>
</dbReference>
<sequence>MSATGAKPMPMVGDDYEDVSQMEDPQMGEATSPFDDPNCGVIQKVQSSSFSSCTNIAAITRNPGRAPFLRAIGTYKKEIQTLLDEFIETMGSSRDLWQLKMFYRREQLRALENRKENSERVRDIVSEVSRRLDWTAESQCDVLFSTTTTLRAGKLAFYFNLNSSTAKPKSADKISLSSKPKVQILASQCYGFKSEKSSA</sequence>
<organism evidence="1 2">
    <name type="scientific">Entomortierella chlamydospora</name>
    <dbReference type="NCBI Taxonomy" id="101097"/>
    <lineage>
        <taxon>Eukaryota</taxon>
        <taxon>Fungi</taxon>
        <taxon>Fungi incertae sedis</taxon>
        <taxon>Mucoromycota</taxon>
        <taxon>Mortierellomycotina</taxon>
        <taxon>Mortierellomycetes</taxon>
        <taxon>Mortierellales</taxon>
        <taxon>Mortierellaceae</taxon>
        <taxon>Entomortierella</taxon>
    </lineage>
</organism>
<name>A0A9P6T1P0_9FUNG</name>
<keyword evidence="2" id="KW-1185">Reference proteome</keyword>
<protein>
    <submittedName>
        <fullName evidence="1">Uncharacterized protein</fullName>
    </submittedName>
</protein>
<comment type="caution">
    <text evidence="1">The sequence shown here is derived from an EMBL/GenBank/DDBJ whole genome shotgun (WGS) entry which is preliminary data.</text>
</comment>
<reference evidence="1" key="1">
    <citation type="journal article" date="2020" name="Fungal Divers.">
        <title>Resolving the Mortierellaceae phylogeny through synthesis of multi-gene phylogenetics and phylogenomics.</title>
        <authorList>
            <person name="Vandepol N."/>
            <person name="Liber J."/>
            <person name="Desiro A."/>
            <person name="Na H."/>
            <person name="Kennedy M."/>
            <person name="Barry K."/>
            <person name="Grigoriev I.V."/>
            <person name="Miller A.N."/>
            <person name="O'Donnell K."/>
            <person name="Stajich J.E."/>
            <person name="Bonito G."/>
        </authorList>
    </citation>
    <scope>NUCLEOTIDE SEQUENCE</scope>
    <source>
        <strain evidence="1">NRRL 2769</strain>
    </source>
</reference>
<proteinExistence type="predicted"/>
<accession>A0A9P6T1P0</accession>